<accession>A0ABD3RJZ2</accession>
<dbReference type="AlphaFoldDB" id="A0ABD3RJZ2"/>
<dbReference type="Proteomes" id="UP001634393">
    <property type="component" value="Unassembled WGS sequence"/>
</dbReference>
<evidence type="ECO:0000313" key="1">
    <source>
        <dbReference type="EMBL" id="KAL3813044.1"/>
    </source>
</evidence>
<sequence>MLSTRIITFKEDQFYYLIVGESLFYLNGLKYYLEAANRDDEICRMNK</sequence>
<protein>
    <submittedName>
        <fullName evidence="1">Uncharacterized protein</fullName>
    </submittedName>
</protein>
<proteinExistence type="predicted"/>
<reference evidence="1 2" key="1">
    <citation type="submission" date="2024-12" db="EMBL/GenBank/DDBJ databases">
        <title>The unique morphological basis and parallel evolutionary history of personate flowers in Penstemon.</title>
        <authorList>
            <person name="Depatie T.H."/>
            <person name="Wessinger C.A."/>
        </authorList>
    </citation>
    <scope>NUCLEOTIDE SEQUENCE [LARGE SCALE GENOMIC DNA]</scope>
    <source>
        <strain evidence="1">WTNN_2</strain>
        <tissue evidence="1">Leaf</tissue>
    </source>
</reference>
<comment type="caution">
    <text evidence="1">The sequence shown here is derived from an EMBL/GenBank/DDBJ whole genome shotgun (WGS) entry which is preliminary data.</text>
</comment>
<organism evidence="1 2">
    <name type="scientific">Penstemon smallii</name>
    <dbReference type="NCBI Taxonomy" id="265156"/>
    <lineage>
        <taxon>Eukaryota</taxon>
        <taxon>Viridiplantae</taxon>
        <taxon>Streptophyta</taxon>
        <taxon>Embryophyta</taxon>
        <taxon>Tracheophyta</taxon>
        <taxon>Spermatophyta</taxon>
        <taxon>Magnoliopsida</taxon>
        <taxon>eudicotyledons</taxon>
        <taxon>Gunneridae</taxon>
        <taxon>Pentapetalae</taxon>
        <taxon>asterids</taxon>
        <taxon>lamiids</taxon>
        <taxon>Lamiales</taxon>
        <taxon>Plantaginaceae</taxon>
        <taxon>Cheloneae</taxon>
        <taxon>Penstemon</taxon>
    </lineage>
</organism>
<dbReference type="EMBL" id="JBJXBP010000008">
    <property type="protein sequence ID" value="KAL3813044.1"/>
    <property type="molecule type" value="Genomic_DNA"/>
</dbReference>
<keyword evidence="2" id="KW-1185">Reference proteome</keyword>
<gene>
    <name evidence="1" type="ORF">ACJIZ3_014312</name>
</gene>
<evidence type="ECO:0000313" key="2">
    <source>
        <dbReference type="Proteomes" id="UP001634393"/>
    </source>
</evidence>
<name>A0ABD3RJZ2_9LAMI</name>